<dbReference type="Pfam" id="PF13231">
    <property type="entry name" value="PMT_2"/>
    <property type="match status" value="1"/>
</dbReference>
<feature type="transmembrane region" description="Helical" evidence="8">
    <location>
        <begin position="330"/>
        <end position="354"/>
    </location>
</feature>
<proteinExistence type="predicted"/>
<keyword evidence="4 10" id="KW-0808">Transferase</keyword>
<comment type="caution">
    <text evidence="10">The sequence shown here is derived from an EMBL/GenBank/DDBJ whole genome shotgun (WGS) entry which is preliminary data.</text>
</comment>
<keyword evidence="5 8" id="KW-0812">Transmembrane</keyword>
<evidence type="ECO:0000313" key="10">
    <source>
        <dbReference type="EMBL" id="EKF85429.1"/>
    </source>
</evidence>
<protein>
    <submittedName>
        <fullName evidence="10">Glycosyl transferase</fullName>
    </submittedName>
</protein>
<evidence type="ECO:0000313" key="11">
    <source>
        <dbReference type="Proteomes" id="UP000007360"/>
    </source>
</evidence>
<dbReference type="AlphaFoldDB" id="K2RAU0"/>
<gene>
    <name evidence="10" type="ORF">A994_08346</name>
</gene>
<feature type="transmembrane region" description="Helical" evidence="8">
    <location>
        <begin position="20"/>
        <end position="39"/>
    </location>
</feature>
<evidence type="ECO:0000256" key="3">
    <source>
        <dbReference type="ARBA" id="ARBA00022676"/>
    </source>
</evidence>
<dbReference type="InterPro" id="IPR038731">
    <property type="entry name" value="RgtA/B/C-like"/>
</dbReference>
<dbReference type="PANTHER" id="PTHR33908:SF11">
    <property type="entry name" value="MEMBRANE PROTEIN"/>
    <property type="match status" value="1"/>
</dbReference>
<reference evidence="10 11" key="1">
    <citation type="journal article" date="2012" name="J. Bacteriol.">
        <title>Draft genome sequence of Methanobacterium formicicum DSM 3637, an archaebacterium isolated from the methane producer amoeba Pelomyxa palustris.</title>
        <authorList>
            <person name="Gutierrez G."/>
        </authorList>
    </citation>
    <scope>NUCLEOTIDE SEQUENCE [LARGE SCALE GENOMIC DNA]</scope>
    <source>
        <strain evidence="11">DSM 3637 / PP1</strain>
    </source>
</reference>
<sequence>MNIKNFLMIKLSKFSVDKKLDILIPLFLAILILVTRIPFMSKFLYEWDSVNYALGFNEYNITQEQPHSPGYIFYTALGKGVNYVFNDPNMTMICLAIFFTIFTTILIYFMVKELFGRKLSIVTGILFVFNPLIWFYGNIASIYIFEAFFSVLIAYTSYKFFKGDEKFLYISAIALGLAGGFRIDIVEFLIPLWIFCIWYKRPSYKKILTGLILFGSSLLLWIIPTAISAGGIEQYLTILKSTSEAASCTSLLFGATIKEQLLNSGACVMWLLLGLSIMGTLAVLSFLVYPRKELISKFIFYLKKPVTFFFLLWVGPALIFYLVIYVVKPGYILTCIPPIMIILAWIINRVANIINVEFPRISAKKALTLILTIYVLLNAIYFIYPFEINNGEIWETSLNDMSTSQKVMFGLDVGFIYNTAKINANDENTQLHVENILNISNYDPSSTIIVVRDITREDEGFNWRKAMYYLPSYDIYYLFDGENSENTKSVVSWHGKGQHFTKSEGDTLNITINDSTRRIVWIMSNETSFYQEVNAKFGVHTINLPNGLNIYYSDVGVQSNTTISDFTFKTG</sequence>
<dbReference type="InterPro" id="IPR050297">
    <property type="entry name" value="LipidA_mod_glycosyltrf_83"/>
</dbReference>
<dbReference type="GO" id="GO:0008610">
    <property type="term" value="P:lipid biosynthetic process"/>
    <property type="evidence" value="ECO:0007669"/>
    <property type="project" value="UniProtKB-ARBA"/>
</dbReference>
<keyword evidence="3" id="KW-0328">Glycosyltransferase</keyword>
<feature type="transmembrane region" description="Helical" evidence="8">
    <location>
        <begin position="301"/>
        <end position="324"/>
    </location>
</feature>
<keyword evidence="11" id="KW-1185">Reference proteome</keyword>
<evidence type="ECO:0000259" key="9">
    <source>
        <dbReference type="Pfam" id="PF13231"/>
    </source>
</evidence>
<evidence type="ECO:0000256" key="8">
    <source>
        <dbReference type="SAM" id="Phobius"/>
    </source>
</evidence>
<dbReference type="PATRIC" id="fig|1204725.3.peg.1678"/>
<comment type="subcellular location">
    <subcellularLocation>
        <location evidence="1">Cell membrane</location>
        <topology evidence="1">Multi-pass membrane protein</topology>
    </subcellularLocation>
</comment>
<dbReference type="EMBL" id="AMPO01000007">
    <property type="protein sequence ID" value="EKF85429.1"/>
    <property type="molecule type" value="Genomic_DNA"/>
</dbReference>
<feature type="transmembrane region" description="Helical" evidence="8">
    <location>
        <begin position="207"/>
        <end position="227"/>
    </location>
</feature>
<keyword evidence="6 8" id="KW-1133">Transmembrane helix</keyword>
<dbReference type="PANTHER" id="PTHR33908">
    <property type="entry name" value="MANNOSYLTRANSFERASE YKCB-RELATED"/>
    <property type="match status" value="1"/>
</dbReference>
<evidence type="ECO:0000256" key="7">
    <source>
        <dbReference type="ARBA" id="ARBA00023136"/>
    </source>
</evidence>
<dbReference type="GO" id="GO:0005886">
    <property type="term" value="C:plasma membrane"/>
    <property type="evidence" value="ECO:0007669"/>
    <property type="project" value="UniProtKB-SubCell"/>
</dbReference>
<evidence type="ECO:0000256" key="4">
    <source>
        <dbReference type="ARBA" id="ARBA00022679"/>
    </source>
</evidence>
<feature type="transmembrane region" description="Helical" evidence="8">
    <location>
        <begin position="90"/>
        <end position="111"/>
    </location>
</feature>
<feature type="transmembrane region" description="Helical" evidence="8">
    <location>
        <begin position="132"/>
        <end position="155"/>
    </location>
</feature>
<keyword evidence="2" id="KW-1003">Cell membrane</keyword>
<feature type="transmembrane region" description="Helical" evidence="8">
    <location>
        <begin position="167"/>
        <end position="195"/>
    </location>
</feature>
<accession>K2RAU0</accession>
<dbReference type="Proteomes" id="UP000007360">
    <property type="component" value="Unassembled WGS sequence"/>
</dbReference>
<feature type="domain" description="Glycosyltransferase RgtA/B/C/D-like" evidence="9">
    <location>
        <begin position="79"/>
        <end position="211"/>
    </location>
</feature>
<name>K2RAU0_METFP</name>
<keyword evidence="7 8" id="KW-0472">Membrane</keyword>
<organism evidence="10 11">
    <name type="scientific">Methanobacterium formicicum (strain DSM 3637 / PP1)</name>
    <dbReference type="NCBI Taxonomy" id="1204725"/>
    <lineage>
        <taxon>Archaea</taxon>
        <taxon>Methanobacteriati</taxon>
        <taxon>Methanobacteriota</taxon>
        <taxon>Methanomada group</taxon>
        <taxon>Methanobacteria</taxon>
        <taxon>Methanobacteriales</taxon>
        <taxon>Methanobacteriaceae</taxon>
        <taxon>Methanobacterium</taxon>
    </lineage>
</organism>
<feature type="transmembrane region" description="Helical" evidence="8">
    <location>
        <begin position="268"/>
        <end position="289"/>
    </location>
</feature>
<evidence type="ECO:0000256" key="5">
    <source>
        <dbReference type="ARBA" id="ARBA00022692"/>
    </source>
</evidence>
<evidence type="ECO:0000256" key="2">
    <source>
        <dbReference type="ARBA" id="ARBA00022475"/>
    </source>
</evidence>
<feature type="transmembrane region" description="Helical" evidence="8">
    <location>
        <begin position="366"/>
        <end position="384"/>
    </location>
</feature>
<evidence type="ECO:0000256" key="6">
    <source>
        <dbReference type="ARBA" id="ARBA00022989"/>
    </source>
</evidence>
<evidence type="ECO:0000256" key="1">
    <source>
        <dbReference type="ARBA" id="ARBA00004651"/>
    </source>
</evidence>
<dbReference type="GO" id="GO:0016763">
    <property type="term" value="F:pentosyltransferase activity"/>
    <property type="evidence" value="ECO:0007669"/>
    <property type="project" value="TreeGrafter"/>
</dbReference>